<dbReference type="Gene3D" id="3.90.75.20">
    <property type="match status" value="1"/>
</dbReference>
<reference evidence="2 3" key="1">
    <citation type="journal article" date="2016" name="PLoS ONE">
        <title>Comparative Genomics Analysis of Streptococcus tigurinus Strains Identifies Genetic Elements Specifically and Uniquely Present in Highly Virulent Strains.</title>
        <authorList>
            <person name="Diene S.M."/>
            <person name="Francois P."/>
            <person name="Zbinden A."/>
            <person name="Entenza J.M."/>
            <person name="Resch G."/>
        </authorList>
    </citation>
    <scope>NUCLEOTIDE SEQUENCE [LARGE SCALE GENOMIC DNA]</scope>
    <source>
        <strain evidence="2 3">859</strain>
    </source>
</reference>
<comment type="caution">
    <text evidence="2">The sequence shown here is derived from an EMBL/GenBank/DDBJ whole genome shotgun (WGS) entry which is preliminary data.</text>
</comment>
<dbReference type="Pfam" id="PF13392">
    <property type="entry name" value="HNH_3"/>
    <property type="match status" value="1"/>
</dbReference>
<feature type="domain" description="HNH nuclease" evidence="1">
    <location>
        <begin position="66"/>
        <end position="114"/>
    </location>
</feature>
<dbReference type="GO" id="GO:0004519">
    <property type="term" value="F:endonuclease activity"/>
    <property type="evidence" value="ECO:0007669"/>
    <property type="project" value="UniProtKB-KW"/>
</dbReference>
<dbReference type="SUPFAM" id="SSF54060">
    <property type="entry name" value="His-Me finger endonucleases"/>
    <property type="match status" value="1"/>
</dbReference>
<evidence type="ECO:0000259" key="1">
    <source>
        <dbReference type="SMART" id="SM00507"/>
    </source>
</evidence>
<evidence type="ECO:0000313" key="3">
    <source>
        <dbReference type="Proteomes" id="UP000192532"/>
    </source>
</evidence>
<dbReference type="AlphaFoldDB" id="A0A1X0WYB9"/>
<dbReference type="EMBL" id="LNVH01000007">
    <property type="protein sequence ID" value="ORJ31815.1"/>
    <property type="molecule type" value="Genomic_DNA"/>
</dbReference>
<proteinExistence type="predicted"/>
<keyword evidence="2" id="KW-0540">Nuclease</keyword>
<sequence length="178" mass="20883">MSKEIWKEINGYEGIYEVSNHGRVRTHKDKITHSQRHGIRHWKQRILKPKSTKTREPRVSLWKNKRSKDYLVHRLVAEAFIPNPDNKPTVNHIDGNPENNHVSNLEWATYKENNNHAFDNNLIKTGMSIILVDKKTKEMHMFRSMAKASEFLGHNHGYLSSILSHGQTISQYEIYTKL</sequence>
<name>A0A1X0WYB9_STROR</name>
<dbReference type="SMART" id="SM00507">
    <property type="entry name" value="HNHc"/>
    <property type="match status" value="1"/>
</dbReference>
<evidence type="ECO:0000313" key="2">
    <source>
        <dbReference type="EMBL" id="ORJ31815.1"/>
    </source>
</evidence>
<dbReference type="Pfam" id="PF07463">
    <property type="entry name" value="NUMOD4"/>
    <property type="match status" value="1"/>
</dbReference>
<dbReference type="InterPro" id="IPR044925">
    <property type="entry name" value="His-Me_finger_sf"/>
</dbReference>
<dbReference type="InterPro" id="IPR003615">
    <property type="entry name" value="HNH_nuc"/>
</dbReference>
<keyword evidence="2" id="KW-0378">Hydrolase</keyword>
<dbReference type="InterPro" id="IPR010902">
    <property type="entry name" value="NUMOD4"/>
</dbReference>
<organism evidence="2 3">
    <name type="scientific">Streptococcus oralis subsp. tigurinus</name>
    <dbReference type="NCBI Taxonomy" id="1077464"/>
    <lineage>
        <taxon>Bacteria</taxon>
        <taxon>Bacillati</taxon>
        <taxon>Bacillota</taxon>
        <taxon>Bacilli</taxon>
        <taxon>Lactobacillales</taxon>
        <taxon>Streptococcaceae</taxon>
        <taxon>Streptococcus</taxon>
    </lineage>
</organism>
<protein>
    <submittedName>
        <fullName evidence="2">HNH endonuclease</fullName>
    </submittedName>
</protein>
<gene>
    <name evidence="2" type="ORF">ATE37_07230</name>
</gene>
<dbReference type="RefSeq" id="WP_084868818.1">
    <property type="nucleotide sequence ID" value="NZ_LNVH01000007.1"/>
</dbReference>
<dbReference type="Proteomes" id="UP000192532">
    <property type="component" value="Unassembled WGS sequence"/>
</dbReference>
<keyword evidence="2" id="KW-0255">Endonuclease</keyword>
<dbReference type="GO" id="GO:0016788">
    <property type="term" value="F:hydrolase activity, acting on ester bonds"/>
    <property type="evidence" value="ECO:0007669"/>
    <property type="project" value="InterPro"/>
</dbReference>
<accession>A0A1X0WYB9</accession>